<proteinExistence type="predicted"/>
<keyword evidence="3" id="KW-1185">Reference proteome</keyword>
<evidence type="ECO:0000313" key="3">
    <source>
        <dbReference type="Proteomes" id="UP000193560"/>
    </source>
</evidence>
<comment type="caution">
    <text evidence="2">The sequence shown here is derived from an EMBL/GenBank/DDBJ whole genome shotgun (WGS) entry which is preliminary data.</text>
</comment>
<name>A0A1X2IC15_9FUNG</name>
<sequence length="70" mass="8206">MIISPIPPLRSCQLYTPTPFSFYLLSTLSYTYIHTYTFLFAVVFLLYNSFFPSIVVYYLSSYSLSHDIIQ</sequence>
<organism evidence="2 3">
    <name type="scientific">Absidia repens</name>
    <dbReference type="NCBI Taxonomy" id="90262"/>
    <lineage>
        <taxon>Eukaryota</taxon>
        <taxon>Fungi</taxon>
        <taxon>Fungi incertae sedis</taxon>
        <taxon>Mucoromycota</taxon>
        <taxon>Mucoromycotina</taxon>
        <taxon>Mucoromycetes</taxon>
        <taxon>Mucorales</taxon>
        <taxon>Cunninghamellaceae</taxon>
        <taxon>Absidia</taxon>
    </lineage>
</organism>
<evidence type="ECO:0000313" key="2">
    <source>
        <dbReference type="EMBL" id="ORZ12811.1"/>
    </source>
</evidence>
<keyword evidence="1" id="KW-1133">Transmembrane helix</keyword>
<protein>
    <submittedName>
        <fullName evidence="2">Uncharacterized protein</fullName>
    </submittedName>
</protein>
<keyword evidence="1" id="KW-0472">Membrane</keyword>
<accession>A0A1X2IC15</accession>
<feature type="transmembrane region" description="Helical" evidence="1">
    <location>
        <begin position="38"/>
        <end position="59"/>
    </location>
</feature>
<keyword evidence="1" id="KW-0812">Transmembrane</keyword>
<dbReference type="EMBL" id="MCGE01000018">
    <property type="protein sequence ID" value="ORZ12811.1"/>
    <property type="molecule type" value="Genomic_DNA"/>
</dbReference>
<gene>
    <name evidence="2" type="ORF">BCR42DRAFT_420022</name>
</gene>
<reference evidence="2 3" key="1">
    <citation type="submission" date="2016-07" db="EMBL/GenBank/DDBJ databases">
        <title>Pervasive Adenine N6-methylation of Active Genes in Fungi.</title>
        <authorList>
            <consortium name="DOE Joint Genome Institute"/>
            <person name="Mondo S.J."/>
            <person name="Dannebaum R.O."/>
            <person name="Kuo R.C."/>
            <person name="Labutti K."/>
            <person name="Haridas S."/>
            <person name="Kuo A."/>
            <person name="Salamov A."/>
            <person name="Ahrendt S.R."/>
            <person name="Lipzen A."/>
            <person name="Sullivan W."/>
            <person name="Andreopoulos W.B."/>
            <person name="Clum A."/>
            <person name="Lindquist E."/>
            <person name="Daum C."/>
            <person name="Ramamoorthy G.K."/>
            <person name="Gryganskyi A."/>
            <person name="Culley D."/>
            <person name="Magnuson J.K."/>
            <person name="James T.Y."/>
            <person name="O'Malley M.A."/>
            <person name="Stajich J.E."/>
            <person name="Spatafora J.W."/>
            <person name="Visel A."/>
            <person name="Grigoriev I.V."/>
        </authorList>
    </citation>
    <scope>NUCLEOTIDE SEQUENCE [LARGE SCALE GENOMIC DNA]</scope>
    <source>
        <strain evidence="2 3">NRRL 1336</strain>
    </source>
</reference>
<evidence type="ECO:0000256" key="1">
    <source>
        <dbReference type="SAM" id="Phobius"/>
    </source>
</evidence>
<dbReference type="Proteomes" id="UP000193560">
    <property type="component" value="Unassembled WGS sequence"/>
</dbReference>
<dbReference type="AlphaFoldDB" id="A0A1X2IC15"/>